<evidence type="ECO:0000256" key="1">
    <source>
        <dbReference type="ARBA" id="ARBA00022443"/>
    </source>
</evidence>
<dbReference type="SUPFAM" id="SSF50156">
    <property type="entry name" value="PDZ domain-like"/>
    <property type="match status" value="1"/>
</dbReference>
<dbReference type="OMA" id="FDAPDYI"/>
<dbReference type="SMART" id="SM00326">
    <property type="entry name" value="SH3"/>
    <property type="match status" value="1"/>
</dbReference>
<dbReference type="CDD" id="cd11832">
    <property type="entry name" value="SH3_Shank"/>
    <property type="match status" value="1"/>
</dbReference>
<accession>A7S0X5</accession>
<dbReference type="eggNOG" id="KOG0504">
    <property type="taxonomic scope" value="Eukaryota"/>
</dbReference>
<dbReference type="PROSITE" id="PS50088">
    <property type="entry name" value="ANK_REPEAT"/>
    <property type="match status" value="3"/>
</dbReference>
<keyword evidence="1 3" id="KW-0728">SH3 domain</keyword>
<evidence type="ECO:0000259" key="6">
    <source>
        <dbReference type="PROSITE" id="PS50106"/>
    </source>
</evidence>
<feature type="compositionally biased region" description="Low complexity" evidence="4">
    <location>
        <begin position="393"/>
        <end position="410"/>
    </location>
</feature>
<dbReference type="InterPro" id="IPR001452">
    <property type="entry name" value="SH3_domain"/>
</dbReference>
<dbReference type="InterPro" id="IPR036770">
    <property type="entry name" value="Ankyrin_rpt-contain_sf"/>
</dbReference>
<dbReference type="Gene3D" id="1.25.40.20">
    <property type="entry name" value="Ankyrin repeat-containing domain"/>
    <property type="match status" value="1"/>
</dbReference>
<feature type="domain" description="SH3" evidence="5">
    <location>
        <begin position="460"/>
        <end position="519"/>
    </location>
</feature>
<keyword evidence="2" id="KW-0040">ANK repeat</keyword>
<dbReference type="PROSITE" id="PS50106">
    <property type="entry name" value="PDZ"/>
    <property type="match status" value="1"/>
</dbReference>
<protein>
    <submittedName>
        <fullName evidence="7">Uncharacterized protein</fullName>
    </submittedName>
</protein>
<dbReference type="EMBL" id="DS469562">
    <property type="protein sequence ID" value="EDO42616.1"/>
    <property type="molecule type" value="Genomic_DNA"/>
</dbReference>
<dbReference type="Proteomes" id="UP000001593">
    <property type="component" value="Unassembled WGS sequence"/>
</dbReference>
<dbReference type="InterPro" id="IPR036034">
    <property type="entry name" value="PDZ_sf"/>
</dbReference>
<dbReference type="SMART" id="SM00248">
    <property type="entry name" value="ANK"/>
    <property type="match status" value="6"/>
</dbReference>
<organism evidence="7 8">
    <name type="scientific">Nematostella vectensis</name>
    <name type="common">Starlet sea anemone</name>
    <dbReference type="NCBI Taxonomy" id="45351"/>
    <lineage>
        <taxon>Eukaryota</taxon>
        <taxon>Metazoa</taxon>
        <taxon>Cnidaria</taxon>
        <taxon>Anthozoa</taxon>
        <taxon>Hexacorallia</taxon>
        <taxon>Actiniaria</taxon>
        <taxon>Edwardsiidae</taxon>
        <taxon>Nematostella</taxon>
    </lineage>
</organism>
<feature type="non-terminal residue" evidence="7">
    <location>
        <position position="638"/>
    </location>
</feature>
<dbReference type="STRING" id="45351.A7S0X5"/>
<dbReference type="PROSITE" id="PS50002">
    <property type="entry name" value="SH3"/>
    <property type="match status" value="1"/>
</dbReference>
<feature type="repeat" description="ANK" evidence="2">
    <location>
        <begin position="159"/>
        <end position="191"/>
    </location>
</feature>
<gene>
    <name evidence="7" type="ORF">NEMVEDRAFT_v1g20907</name>
</gene>
<dbReference type="Gene3D" id="2.30.30.40">
    <property type="entry name" value="SH3 Domains"/>
    <property type="match status" value="1"/>
</dbReference>
<dbReference type="PhylomeDB" id="A7S0X5"/>
<feature type="region of interest" description="Disordered" evidence="4">
    <location>
        <begin position="326"/>
        <end position="446"/>
    </location>
</feature>
<dbReference type="InterPro" id="IPR036028">
    <property type="entry name" value="SH3-like_dom_sf"/>
</dbReference>
<evidence type="ECO:0000256" key="3">
    <source>
        <dbReference type="PROSITE-ProRule" id="PRU00192"/>
    </source>
</evidence>
<sequence length="638" mass="70830">KLFLFDDQERIWLAKLQVISELAKGVKDALNYGFYEPPCNGRSGKFLDEERTFREYPQRVKPAQLEFKYKRRVYKSLQYDAKALQKVHTKGNLKKLLDAVSLGSIPQVTKLTDKGLDPNFQEDKTGETPLTIAAMGDQGMDLIMSLVNGGAHLDYRAGDGLTSVHKAAIKGKVNSLKTLLDLGASPNYRDGKNLTALYYTVLYGADPYCCEILLNDQAEMGVMDHQGMQEIHHACKNGRVQHLEHLLYYGADINVTNASGNTPLHIAACNNQEDCAHVLLFRGARRDILNYANQSAYNMAAMGGNNDLAEYIRNYHDGQIVKISSKPTYSTRRRKTLVRPRANSLFDRAPSDSQLSIRSGSSGSSTHSIPSIIGDTISLADQEPSGEGRVQRSASIDSTASDSSYDSGSGPELSPNEHRSHAKAIRSRSRGTDVYDGRSAPPVKMISGGATMRKRLYASMPGKRFIAVKEYKPNMGGELALNKGDIVEVLYVGEKGFWEGRVDGRNGWFPHTCVEEVKSEKPRRHTLFNRPSSITSIYAKRSVLCDTNAGHMPPPRVVTLYRGNQGGFGFQMRGANSQTPRLDFQPTLEFPALQYIGEVERGGEADRKGVKCKDFILEVNWEDVTTATHTHVVELIRR</sequence>
<dbReference type="PROSITE" id="PS50297">
    <property type="entry name" value="ANK_REP_REGION"/>
    <property type="match status" value="3"/>
</dbReference>
<feature type="domain" description="PDZ" evidence="6">
    <location>
        <begin position="557"/>
        <end position="638"/>
    </location>
</feature>
<dbReference type="SUPFAM" id="SSF48403">
    <property type="entry name" value="Ankyrin repeat"/>
    <property type="match status" value="1"/>
</dbReference>
<feature type="compositionally biased region" description="Low complexity" evidence="4">
    <location>
        <begin position="351"/>
        <end position="374"/>
    </location>
</feature>
<evidence type="ECO:0000256" key="4">
    <source>
        <dbReference type="SAM" id="MobiDB-lite"/>
    </source>
</evidence>
<dbReference type="PANTHER" id="PTHR24135">
    <property type="entry name" value="SH3 AND MULTIPLE ANKYRIN REPEAT DOMAINS PROTEIN"/>
    <property type="match status" value="1"/>
</dbReference>
<feature type="repeat" description="ANK" evidence="2">
    <location>
        <begin position="259"/>
        <end position="291"/>
    </location>
</feature>
<dbReference type="InterPro" id="IPR051569">
    <property type="entry name" value="SHANK"/>
</dbReference>
<dbReference type="InterPro" id="IPR002110">
    <property type="entry name" value="Ankyrin_rpt"/>
</dbReference>
<dbReference type="Gene3D" id="2.30.42.10">
    <property type="match status" value="1"/>
</dbReference>
<dbReference type="eggNOG" id="KOG3528">
    <property type="taxonomic scope" value="Eukaryota"/>
</dbReference>
<evidence type="ECO:0000313" key="7">
    <source>
        <dbReference type="EMBL" id="EDO42616.1"/>
    </source>
</evidence>
<dbReference type="SUPFAM" id="SSF50044">
    <property type="entry name" value="SH3-domain"/>
    <property type="match status" value="1"/>
</dbReference>
<feature type="non-terminal residue" evidence="7">
    <location>
        <position position="1"/>
    </location>
</feature>
<dbReference type="InterPro" id="IPR001478">
    <property type="entry name" value="PDZ"/>
</dbReference>
<feature type="repeat" description="ANK" evidence="2">
    <location>
        <begin position="226"/>
        <end position="258"/>
    </location>
</feature>
<dbReference type="HOGENOM" id="CLU_018169_1_0_1"/>
<proteinExistence type="predicted"/>
<reference evidence="7 8" key="1">
    <citation type="journal article" date="2007" name="Science">
        <title>Sea anemone genome reveals ancestral eumetazoan gene repertoire and genomic organization.</title>
        <authorList>
            <person name="Putnam N.H."/>
            <person name="Srivastava M."/>
            <person name="Hellsten U."/>
            <person name="Dirks B."/>
            <person name="Chapman J."/>
            <person name="Salamov A."/>
            <person name="Terry A."/>
            <person name="Shapiro H."/>
            <person name="Lindquist E."/>
            <person name="Kapitonov V.V."/>
            <person name="Jurka J."/>
            <person name="Genikhovich G."/>
            <person name="Grigoriev I.V."/>
            <person name="Lucas S.M."/>
            <person name="Steele R.E."/>
            <person name="Finnerty J.R."/>
            <person name="Technau U."/>
            <person name="Martindale M.Q."/>
            <person name="Rokhsar D.S."/>
        </authorList>
    </citation>
    <scope>NUCLEOTIDE SEQUENCE [LARGE SCALE GENOMIC DNA]</scope>
    <source>
        <strain evidence="8">CH2 X CH6</strain>
    </source>
</reference>
<evidence type="ECO:0000313" key="8">
    <source>
        <dbReference type="Proteomes" id="UP000001593"/>
    </source>
</evidence>
<keyword evidence="8" id="KW-1185">Reference proteome</keyword>
<feature type="compositionally biased region" description="Basic residues" evidence="4">
    <location>
        <begin position="420"/>
        <end position="429"/>
    </location>
</feature>
<evidence type="ECO:0000259" key="5">
    <source>
        <dbReference type="PROSITE" id="PS50002"/>
    </source>
</evidence>
<dbReference type="Pfam" id="PF07653">
    <property type="entry name" value="SH3_2"/>
    <property type="match status" value="1"/>
</dbReference>
<name>A7S0X5_NEMVE</name>
<dbReference type="AlphaFoldDB" id="A7S0X5"/>
<dbReference type="Pfam" id="PF00595">
    <property type="entry name" value="PDZ"/>
    <property type="match status" value="1"/>
</dbReference>
<dbReference type="InParanoid" id="A7S0X5"/>
<dbReference type="Pfam" id="PF12796">
    <property type="entry name" value="Ank_2"/>
    <property type="match status" value="2"/>
</dbReference>
<dbReference type="PANTHER" id="PTHR24135:SF28">
    <property type="entry name" value="LD13733P"/>
    <property type="match status" value="1"/>
</dbReference>
<evidence type="ECO:0000256" key="2">
    <source>
        <dbReference type="PROSITE-ProRule" id="PRU00023"/>
    </source>
</evidence>